<dbReference type="CDD" id="cd04301">
    <property type="entry name" value="NAT_SF"/>
    <property type="match status" value="1"/>
</dbReference>
<sequence length="197" mass="22085">MVCSVDADKTGAARIAHPLIHRDASGEVEECKMVLRKYEAQDSKIICSWIKDAKQLYQWSADKIGRFPLNGNELNEYYASMNGVQSVIPLCAIDDCTVLGHLFIRYPNKDDKTLVRFGFIILSPESRGKGNGKKMVELAIEYAKNVLHASKIILGVFTNNERARLCYEAAGFQPTGETATYTMPDGVWECIEMELKI</sequence>
<gene>
    <name evidence="2" type="ORF">HMPREF9193_01823</name>
</gene>
<dbReference type="Proteomes" id="UP000016649">
    <property type="component" value="Unassembled WGS sequence"/>
</dbReference>
<dbReference type="SUPFAM" id="SSF55729">
    <property type="entry name" value="Acyl-CoA N-acyltransferases (Nat)"/>
    <property type="match status" value="1"/>
</dbReference>
<keyword evidence="3" id="KW-1185">Reference proteome</keyword>
<dbReference type="PROSITE" id="PS51186">
    <property type="entry name" value="GNAT"/>
    <property type="match status" value="1"/>
</dbReference>
<dbReference type="PANTHER" id="PTHR43415:SF5">
    <property type="entry name" value="ACETYLTRANSFERASE"/>
    <property type="match status" value="1"/>
</dbReference>
<evidence type="ECO:0000259" key="1">
    <source>
        <dbReference type="PROSITE" id="PS51186"/>
    </source>
</evidence>
<dbReference type="Gene3D" id="3.40.630.30">
    <property type="match status" value="1"/>
</dbReference>
<dbReference type="PANTHER" id="PTHR43415">
    <property type="entry name" value="SPERMIDINE N(1)-ACETYLTRANSFERASE"/>
    <property type="match status" value="1"/>
</dbReference>
<dbReference type="Pfam" id="PF00583">
    <property type="entry name" value="Acetyltransf_1"/>
    <property type="match status" value="1"/>
</dbReference>
<feature type="domain" description="N-acetyltransferase" evidence="1">
    <location>
        <begin position="33"/>
        <end position="197"/>
    </location>
</feature>
<proteinExistence type="predicted"/>
<evidence type="ECO:0000313" key="3">
    <source>
        <dbReference type="Proteomes" id="UP000016649"/>
    </source>
</evidence>
<name>A0ABN0NXV6_TRELE</name>
<protein>
    <submittedName>
        <fullName evidence="2">Acetyltransferase, GNAT family</fullName>
    </submittedName>
</protein>
<reference evidence="2 3" key="1">
    <citation type="submission" date="2013-08" db="EMBL/GenBank/DDBJ databases">
        <authorList>
            <person name="Weinstock G."/>
            <person name="Sodergren E."/>
            <person name="Wylie T."/>
            <person name="Fulton L."/>
            <person name="Fulton R."/>
            <person name="Fronick C."/>
            <person name="O'Laughlin M."/>
            <person name="Godfrey J."/>
            <person name="Miner T."/>
            <person name="Herter B."/>
            <person name="Appelbaum E."/>
            <person name="Cordes M."/>
            <person name="Lek S."/>
            <person name="Wollam A."/>
            <person name="Pepin K.H."/>
            <person name="Palsikar V.B."/>
            <person name="Mitreva M."/>
            <person name="Wilson R.K."/>
        </authorList>
    </citation>
    <scope>NUCLEOTIDE SEQUENCE [LARGE SCALE GENOMIC DNA]</scope>
    <source>
        <strain evidence="2 3">ATCC 700332</strain>
    </source>
</reference>
<dbReference type="InterPro" id="IPR016181">
    <property type="entry name" value="Acyl_CoA_acyltransferase"/>
</dbReference>
<dbReference type="InterPro" id="IPR000182">
    <property type="entry name" value="GNAT_dom"/>
</dbReference>
<comment type="caution">
    <text evidence="2">The sequence shown here is derived from an EMBL/GenBank/DDBJ whole genome shotgun (WGS) entry which is preliminary data.</text>
</comment>
<evidence type="ECO:0000313" key="2">
    <source>
        <dbReference type="EMBL" id="ERJ92162.1"/>
    </source>
</evidence>
<dbReference type="EMBL" id="AWVH01000039">
    <property type="protein sequence ID" value="ERJ92162.1"/>
    <property type="molecule type" value="Genomic_DNA"/>
</dbReference>
<accession>A0ABN0NXV6</accession>
<organism evidence="2 3">
    <name type="scientific">Treponema lecithinolyticum ATCC 700332</name>
    <dbReference type="NCBI Taxonomy" id="1321815"/>
    <lineage>
        <taxon>Bacteria</taxon>
        <taxon>Pseudomonadati</taxon>
        <taxon>Spirochaetota</taxon>
        <taxon>Spirochaetia</taxon>
        <taxon>Spirochaetales</taxon>
        <taxon>Treponemataceae</taxon>
        <taxon>Treponema</taxon>
    </lineage>
</organism>